<accession>A0A0A7G2V8</accession>
<name>A0A0A7G2V8_9CLOT</name>
<dbReference type="AlphaFoldDB" id="A0A0A7G2V8"/>
<dbReference type="RefSeq" id="WP_040113755.1">
    <property type="nucleotide sequence ID" value="NZ_CP006906.1"/>
</dbReference>
<keyword evidence="2" id="KW-1185">Reference proteome</keyword>
<gene>
    <name evidence="1" type="ORF">U729_3215</name>
</gene>
<dbReference type="EMBL" id="CP006906">
    <property type="protein sequence ID" value="AIY85311.1"/>
    <property type="molecule type" value="Genomic_DNA"/>
</dbReference>
<proteinExistence type="predicted"/>
<evidence type="ECO:0000313" key="2">
    <source>
        <dbReference type="Proteomes" id="UP000030635"/>
    </source>
</evidence>
<dbReference type="HOGENOM" id="CLU_1728143_0_0_9"/>
<geneLocation type="plasmid" evidence="1 2">
    <name>pCBJ</name>
</geneLocation>
<dbReference type="KEGG" id="cbv:U729_3215"/>
<keyword evidence="1" id="KW-0614">Plasmid</keyword>
<organism evidence="1 2">
    <name type="scientific">Clostridium baratii str. Sullivan</name>
    <dbReference type="NCBI Taxonomy" id="1415775"/>
    <lineage>
        <taxon>Bacteria</taxon>
        <taxon>Bacillati</taxon>
        <taxon>Bacillota</taxon>
        <taxon>Clostridia</taxon>
        <taxon>Eubacteriales</taxon>
        <taxon>Clostridiaceae</taxon>
        <taxon>Clostridium</taxon>
    </lineage>
</organism>
<evidence type="ECO:0000313" key="1">
    <source>
        <dbReference type="EMBL" id="AIY85311.1"/>
    </source>
</evidence>
<protein>
    <submittedName>
        <fullName evidence="1">Uncharacterized protein</fullName>
    </submittedName>
</protein>
<dbReference type="Proteomes" id="UP000030635">
    <property type="component" value="Plasmid pCBJ"/>
</dbReference>
<reference evidence="1 2" key="1">
    <citation type="journal article" date="2015" name="Infect. Genet. Evol.">
        <title>Genomic sequences of six botulinum neurotoxin-producing strains representing three clostridial species illustrate the mobility and diversity of botulinum neurotoxin genes.</title>
        <authorList>
            <person name="Smith T.J."/>
            <person name="Hill K.K."/>
            <person name="Xie G."/>
            <person name="Foley B.T."/>
            <person name="Williamson C.H."/>
            <person name="Foster J.T."/>
            <person name="Johnson S.L."/>
            <person name="Chertkov O."/>
            <person name="Teshima H."/>
            <person name="Gibbons H.S."/>
            <person name="Johnsky L.A."/>
            <person name="Karavis M.A."/>
            <person name="Smith L.A."/>
        </authorList>
    </citation>
    <scope>NUCLEOTIDE SEQUENCE [LARGE SCALE GENOMIC DNA]</scope>
    <source>
        <strain evidence="1">Sullivan</strain>
        <plasmid evidence="2">Plasmid pCBJ</plasmid>
    </source>
</reference>
<sequence length="151" mass="17961">MRTTKLEINKKFNTIEGAILNSGYKISRNEVIFNKNKTVYNKDNEEFLLLDCYRFNNYIYSITLIPYDVYRDFIIQEKLESLGEELLGLETSLEDFNNYYVIDDDMFNYDDIKESFVITYNEGKFLFEFSLVKDSENIKDVIVRIENISVV</sequence>